<feature type="chain" id="PRO_5010336903" description="Nickel transport protein" evidence="1">
    <location>
        <begin position="20"/>
        <end position="102"/>
    </location>
</feature>
<dbReference type="Proteomes" id="UP000182692">
    <property type="component" value="Unassembled WGS sequence"/>
</dbReference>
<dbReference type="AlphaFoldDB" id="A0A1I5LU22"/>
<proteinExistence type="predicted"/>
<dbReference type="GeneID" id="93261310"/>
<organism evidence="2 3">
    <name type="scientific">Enterovibrio norvegicus DSM 15893</name>
    <dbReference type="NCBI Taxonomy" id="1121869"/>
    <lineage>
        <taxon>Bacteria</taxon>
        <taxon>Pseudomonadati</taxon>
        <taxon>Pseudomonadota</taxon>
        <taxon>Gammaproteobacteria</taxon>
        <taxon>Vibrionales</taxon>
        <taxon>Vibrionaceae</taxon>
        <taxon>Enterovibrio</taxon>
    </lineage>
</organism>
<dbReference type="RefSeq" id="WP_229491766.1">
    <property type="nucleotide sequence ID" value="NZ_FOWR01000006.1"/>
</dbReference>
<reference evidence="2 3" key="1">
    <citation type="submission" date="2016-10" db="EMBL/GenBank/DDBJ databases">
        <authorList>
            <person name="de Groot N.N."/>
        </authorList>
    </citation>
    <scope>NUCLEOTIDE SEQUENCE [LARGE SCALE GENOMIC DNA]</scope>
    <source>
        <strain evidence="2 3">DSM 15893</strain>
    </source>
</reference>
<dbReference type="EMBL" id="FOWR01000006">
    <property type="protein sequence ID" value="SFP00755.1"/>
    <property type="molecule type" value="Genomic_DNA"/>
</dbReference>
<sequence length="102" mass="11050">MKKTLTAVLVMLASSSAFAQAPTTELSVTTVRGGAFVQVTQDGEPISGYDVSTSINALGSKSTDENGFVYFSLSPQQTQRIDFFVIDEDGHKIKKTRTIERS</sequence>
<name>A0A1I5LU22_9GAMM</name>
<protein>
    <recommendedName>
        <fullName evidence="4">Nickel transport protein</fullName>
    </recommendedName>
</protein>
<evidence type="ECO:0000313" key="3">
    <source>
        <dbReference type="Proteomes" id="UP000182692"/>
    </source>
</evidence>
<feature type="signal peptide" evidence="1">
    <location>
        <begin position="1"/>
        <end position="19"/>
    </location>
</feature>
<keyword evidence="1" id="KW-0732">Signal</keyword>
<gene>
    <name evidence="2" type="ORF">SAMN03084138_01075</name>
</gene>
<evidence type="ECO:0000256" key="1">
    <source>
        <dbReference type="SAM" id="SignalP"/>
    </source>
</evidence>
<accession>A0A1I5LU22</accession>
<evidence type="ECO:0000313" key="2">
    <source>
        <dbReference type="EMBL" id="SFP00755.1"/>
    </source>
</evidence>
<evidence type="ECO:0008006" key="4">
    <source>
        <dbReference type="Google" id="ProtNLM"/>
    </source>
</evidence>